<dbReference type="HAMAP" id="MF_00501">
    <property type="entry name" value="Ribosomal_bL31_1"/>
    <property type="match status" value="1"/>
</dbReference>
<evidence type="ECO:0000256" key="2">
    <source>
        <dbReference type="ARBA" id="ARBA00022730"/>
    </source>
</evidence>
<dbReference type="PRINTS" id="PR01249">
    <property type="entry name" value="RIBOSOMALL31"/>
</dbReference>
<dbReference type="GO" id="GO:0006412">
    <property type="term" value="P:translation"/>
    <property type="evidence" value="ECO:0007669"/>
    <property type="project" value="InterPro"/>
</dbReference>
<dbReference type="Gene3D" id="4.10.830.30">
    <property type="entry name" value="Ribosomal protein L31"/>
    <property type="match status" value="1"/>
</dbReference>
<sequence length="119" mass="13451">MSTTARTESRQPKRAPQYPLTVLRFVVQYSARTTEKKQGTAMKQGIHPEYKDITVKCACGNTFTTRSTEGDVQADICSACHPFYTGKQKYVDTAGRVEKFQKKFGGEYFKKPADKKAKK</sequence>
<gene>
    <name evidence="7" type="ORF">LCGC14_2121300</name>
</gene>
<dbReference type="InterPro" id="IPR042105">
    <property type="entry name" value="Ribosomal_bL31_sf"/>
</dbReference>
<dbReference type="SUPFAM" id="SSF143800">
    <property type="entry name" value="L28p-like"/>
    <property type="match status" value="1"/>
</dbReference>
<dbReference type="NCBIfam" id="TIGR00105">
    <property type="entry name" value="L31"/>
    <property type="match status" value="1"/>
</dbReference>
<dbReference type="GO" id="GO:1990904">
    <property type="term" value="C:ribonucleoprotein complex"/>
    <property type="evidence" value="ECO:0007669"/>
    <property type="project" value="UniProtKB-KW"/>
</dbReference>
<comment type="caution">
    <text evidence="7">The sequence shown here is derived from an EMBL/GenBank/DDBJ whole genome shotgun (WGS) entry which is preliminary data.</text>
</comment>
<dbReference type="AlphaFoldDB" id="A0A0F9H0H7"/>
<dbReference type="Pfam" id="PF01197">
    <property type="entry name" value="Ribosomal_L31"/>
    <property type="match status" value="1"/>
</dbReference>
<evidence type="ECO:0000256" key="4">
    <source>
        <dbReference type="ARBA" id="ARBA00022980"/>
    </source>
</evidence>
<dbReference type="GO" id="GO:0005840">
    <property type="term" value="C:ribosome"/>
    <property type="evidence" value="ECO:0007669"/>
    <property type="project" value="UniProtKB-KW"/>
</dbReference>
<dbReference type="PANTHER" id="PTHR33280">
    <property type="entry name" value="50S RIBOSOMAL PROTEIN L31, CHLOROPLASTIC"/>
    <property type="match status" value="1"/>
</dbReference>
<proteinExistence type="inferred from homology"/>
<evidence type="ECO:0000256" key="5">
    <source>
        <dbReference type="ARBA" id="ARBA00023274"/>
    </source>
</evidence>
<dbReference type="GO" id="GO:0019843">
    <property type="term" value="F:rRNA binding"/>
    <property type="evidence" value="ECO:0007669"/>
    <property type="project" value="UniProtKB-KW"/>
</dbReference>
<dbReference type="InterPro" id="IPR002150">
    <property type="entry name" value="Ribosomal_bL31"/>
</dbReference>
<dbReference type="NCBIfam" id="NF000612">
    <property type="entry name" value="PRK00019.1"/>
    <property type="match status" value="1"/>
</dbReference>
<accession>A0A0F9H0H7</accession>
<keyword evidence="4" id="KW-0689">Ribosomal protein</keyword>
<keyword evidence="2" id="KW-0699">rRNA-binding</keyword>
<name>A0A0F9H0H7_9ZZZZ</name>
<dbReference type="InterPro" id="IPR034704">
    <property type="entry name" value="Ribosomal_bL28/bL31-like_sf"/>
</dbReference>
<dbReference type="NCBIfam" id="NF001809">
    <property type="entry name" value="PRK00528.1"/>
    <property type="match status" value="1"/>
</dbReference>
<evidence type="ECO:0000256" key="3">
    <source>
        <dbReference type="ARBA" id="ARBA00022884"/>
    </source>
</evidence>
<organism evidence="7">
    <name type="scientific">marine sediment metagenome</name>
    <dbReference type="NCBI Taxonomy" id="412755"/>
    <lineage>
        <taxon>unclassified sequences</taxon>
        <taxon>metagenomes</taxon>
        <taxon>ecological metagenomes</taxon>
    </lineage>
</organism>
<dbReference type="PROSITE" id="PS01143">
    <property type="entry name" value="RIBOSOMAL_L31"/>
    <property type="match status" value="1"/>
</dbReference>
<dbReference type="GO" id="GO:0003735">
    <property type="term" value="F:structural constituent of ribosome"/>
    <property type="evidence" value="ECO:0007669"/>
    <property type="project" value="InterPro"/>
</dbReference>
<protein>
    <recommendedName>
        <fullName evidence="6">Large ribosomal subunit protein bL31</fullName>
    </recommendedName>
</protein>
<keyword evidence="3" id="KW-0694">RNA-binding</keyword>
<evidence type="ECO:0000256" key="6">
    <source>
        <dbReference type="ARBA" id="ARBA00035687"/>
    </source>
</evidence>
<evidence type="ECO:0000256" key="1">
    <source>
        <dbReference type="ARBA" id="ARBA00009296"/>
    </source>
</evidence>
<evidence type="ECO:0000313" key="7">
    <source>
        <dbReference type="EMBL" id="KKL68807.1"/>
    </source>
</evidence>
<dbReference type="PANTHER" id="PTHR33280:SF1">
    <property type="entry name" value="LARGE RIBOSOMAL SUBUNIT PROTEIN BL31C"/>
    <property type="match status" value="1"/>
</dbReference>
<keyword evidence="5" id="KW-0687">Ribonucleoprotein</keyword>
<comment type="similarity">
    <text evidence="1">Belongs to the bacterial ribosomal protein bL31 family. Type A subfamily.</text>
</comment>
<reference evidence="7" key="1">
    <citation type="journal article" date="2015" name="Nature">
        <title>Complex archaea that bridge the gap between prokaryotes and eukaryotes.</title>
        <authorList>
            <person name="Spang A."/>
            <person name="Saw J.H."/>
            <person name="Jorgensen S.L."/>
            <person name="Zaremba-Niedzwiedzka K."/>
            <person name="Martijn J."/>
            <person name="Lind A.E."/>
            <person name="van Eijk R."/>
            <person name="Schleper C."/>
            <person name="Guy L."/>
            <person name="Ettema T.J."/>
        </authorList>
    </citation>
    <scope>NUCLEOTIDE SEQUENCE</scope>
</reference>
<dbReference type="InterPro" id="IPR027491">
    <property type="entry name" value="Ribosomal_bL31_A"/>
</dbReference>
<dbReference type="EMBL" id="LAZR01026420">
    <property type="protein sequence ID" value="KKL68807.1"/>
    <property type="molecule type" value="Genomic_DNA"/>
</dbReference>